<evidence type="ECO:0000313" key="10">
    <source>
        <dbReference type="Proteomes" id="UP000316495"/>
    </source>
</evidence>
<sequence>MIILIALATIVATFLGGLFAVKFRDKLHLILGFSAGAVLGVVFFDLIPESIELVGEKYEIALATLLMATGFCVYLIFDRLFSFHGCEEKECENHSHSGSFGAMAFALHSFVDGLGVGLAFKISPEIGWIVAIAVLAHNFSDGINVVNIILKNRGQLKNAIAWLIFDALAPAIGIVSASVIVISGSSLGLLLSLFAGSFLYIGASDLIPESHHRHPTVWTSISTILGLLVLFFATRLAG</sequence>
<keyword evidence="5" id="KW-0862">Zinc</keyword>
<name>A0A554LJD6_9BACT</name>
<dbReference type="Proteomes" id="UP000316495">
    <property type="component" value="Unassembled WGS sequence"/>
</dbReference>
<keyword evidence="6 8" id="KW-1133">Transmembrane helix</keyword>
<protein>
    <submittedName>
        <fullName evidence="9">Zinc/iron permease</fullName>
    </submittedName>
</protein>
<feature type="transmembrane region" description="Helical" evidence="8">
    <location>
        <begin position="60"/>
        <end position="77"/>
    </location>
</feature>
<feature type="transmembrane region" description="Helical" evidence="8">
    <location>
        <begin position="162"/>
        <end position="181"/>
    </location>
</feature>
<dbReference type="InterPro" id="IPR003689">
    <property type="entry name" value="ZIP"/>
</dbReference>
<feature type="transmembrane region" description="Helical" evidence="8">
    <location>
        <begin position="30"/>
        <end position="48"/>
    </location>
</feature>
<accession>A0A554LJD6</accession>
<dbReference type="GO" id="GO:0005886">
    <property type="term" value="C:plasma membrane"/>
    <property type="evidence" value="ECO:0007669"/>
    <property type="project" value="UniProtKB-SubCell"/>
</dbReference>
<reference evidence="9 10" key="1">
    <citation type="submission" date="2017-07" db="EMBL/GenBank/DDBJ databases">
        <title>Mechanisms for carbon and nitrogen cycling indicate functional differentiation within the Candidate Phyla Radiation.</title>
        <authorList>
            <person name="Danczak R.E."/>
            <person name="Johnston M.D."/>
            <person name="Kenah C."/>
            <person name="Slattery M."/>
            <person name="Wrighton K.C."/>
            <person name="Wilkins M.J."/>
        </authorList>
    </citation>
    <scope>NUCLEOTIDE SEQUENCE [LARGE SCALE GENOMIC DNA]</scope>
    <source>
        <strain evidence="9">Athens1014_28</strain>
    </source>
</reference>
<evidence type="ECO:0000256" key="8">
    <source>
        <dbReference type="SAM" id="Phobius"/>
    </source>
</evidence>
<evidence type="ECO:0000256" key="2">
    <source>
        <dbReference type="ARBA" id="ARBA00006939"/>
    </source>
</evidence>
<evidence type="ECO:0000256" key="6">
    <source>
        <dbReference type="ARBA" id="ARBA00022989"/>
    </source>
</evidence>
<feature type="transmembrane region" description="Helical" evidence="8">
    <location>
        <begin position="187"/>
        <end position="203"/>
    </location>
</feature>
<evidence type="ECO:0000256" key="5">
    <source>
        <dbReference type="ARBA" id="ARBA00022833"/>
    </source>
</evidence>
<dbReference type="GO" id="GO:0005385">
    <property type="term" value="F:zinc ion transmembrane transporter activity"/>
    <property type="evidence" value="ECO:0007669"/>
    <property type="project" value="TreeGrafter"/>
</dbReference>
<proteinExistence type="inferred from homology"/>
<keyword evidence="4 8" id="KW-0812">Transmembrane</keyword>
<feature type="transmembrane region" description="Helical" evidence="8">
    <location>
        <begin position="215"/>
        <end position="233"/>
    </location>
</feature>
<comment type="similarity">
    <text evidence="2">Belongs to the ZIP transporter (TC 2.A.5) family.</text>
</comment>
<gene>
    <name evidence="9" type="ORF">Athens101428_768</name>
</gene>
<organism evidence="9 10">
    <name type="scientific">Candidatus Berkelbacteria bacterium Athens1014_28</name>
    <dbReference type="NCBI Taxonomy" id="2017145"/>
    <lineage>
        <taxon>Bacteria</taxon>
        <taxon>Candidatus Berkelbacteria</taxon>
    </lineage>
</organism>
<keyword evidence="3" id="KW-1003">Cell membrane</keyword>
<feature type="transmembrane region" description="Helical" evidence="8">
    <location>
        <begin position="126"/>
        <end position="150"/>
    </location>
</feature>
<dbReference type="Pfam" id="PF02535">
    <property type="entry name" value="Zip"/>
    <property type="match status" value="1"/>
</dbReference>
<dbReference type="EMBL" id="VMGN01000057">
    <property type="protein sequence ID" value="TSC92954.1"/>
    <property type="molecule type" value="Genomic_DNA"/>
</dbReference>
<dbReference type="AlphaFoldDB" id="A0A554LJD6"/>
<comment type="subcellular location">
    <subcellularLocation>
        <location evidence="1">Cell membrane</location>
        <topology evidence="1">Multi-pass membrane protein</topology>
    </subcellularLocation>
</comment>
<evidence type="ECO:0000256" key="4">
    <source>
        <dbReference type="ARBA" id="ARBA00022692"/>
    </source>
</evidence>
<dbReference type="PANTHER" id="PTHR11040:SF211">
    <property type="entry name" value="ZINC TRANSPORTER ZIP11"/>
    <property type="match status" value="1"/>
</dbReference>
<keyword evidence="7 8" id="KW-0472">Membrane</keyword>
<evidence type="ECO:0000313" key="9">
    <source>
        <dbReference type="EMBL" id="TSC92954.1"/>
    </source>
</evidence>
<evidence type="ECO:0000256" key="1">
    <source>
        <dbReference type="ARBA" id="ARBA00004651"/>
    </source>
</evidence>
<evidence type="ECO:0000256" key="3">
    <source>
        <dbReference type="ARBA" id="ARBA00022475"/>
    </source>
</evidence>
<comment type="caution">
    <text evidence="9">The sequence shown here is derived from an EMBL/GenBank/DDBJ whole genome shotgun (WGS) entry which is preliminary data.</text>
</comment>
<dbReference type="PANTHER" id="PTHR11040">
    <property type="entry name" value="ZINC/IRON TRANSPORTER"/>
    <property type="match status" value="1"/>
</dbReference>
<evidence type="ECO:0000256" key="7">
    <source>
        <dbReference type="ARBA" id="ARBA00023136"/>
    </source>
</evidence>